<comment type="pathway">
    <text evidence="3 17">Amino-acid biosynthesis; L-isoleucine biosynthesis; L-isoleucine from 2-oxobutanoate: step 4/4.</text>
</comment>
<dbReference type="InterPro" id="IPR043131">
    <property type="entry name" value="BCAT-like_N"/>
</dbReference>
<evidence type="ECO:0000256" key="8">
    <source>
        <dbReference type="ARBA" id="ARBA00022605"/>
    </source>
</evidence>
<comment type="function">
    <text evidence="2 17">Acts on leucine, isoleucine and valine.</text>
</comment>
<keyword evidence="9 17" id="KW-0808">Transferase</keyword>
<sequence>MSMADRDGKIWMDGKLIDWRDAKIHVLTHTLHYGMGVFEGVRAYKTPAGTAIFRLKEHTRRLFNSAKIFQMDIPFDQATLEAAQREVVKANQLESCYIRPLVWIGSEKLGVSARGNTIHVAIAAWPWGAYLGEEGMERGIRVKTSSFTRHHVNVSLVRAKASGYYINSILANQEATSLGYDEALLLDTDGYVSEGSGENVFIVRNGVIYTPDLASCLDGITRDATLTIARDLGIEVREKRITRDEVYCADEAFFTGTAAEVTPIRELDDRVIGEGRRGPITKQIQDAFFAAVGGTNEKYQHWLTLV</sequence>
<keyword evidence="7 17" id="KW-0032">Aminotransferase</keyword>
<dbReference type="GO" id="GO:0005829">
    <property type="term" value="C:cytosol"/>
    <property type="evidence" value="ECO:0007669"/>
    <property type="project" value="TreeGrafter"/>
</dbReference>
<comment type="catalytic activity">
    <reaction evidence="13 17">
        <text>L-isoleucine + 2-oxoglutarate = (S)-3-methyl-2-oxopentanoate + L-glutamate</text>
        <dbReference type="Rhea" id="RHEA:24801"/>
        <dbReference type="ChEBI" id="CHEBI:16810"/>
        <dbReference type="ChEBI" id="CHEBI:29985"/>
        <dbReference type="ChEBI" id="CHEBI:35146"/>
        <dbReference type="ChEBI" id="CHEBI:58045"/>
        <dbReference type="EC" id="2.6.1.42"/>
    </reaction>
</comment>
<dbReference type="UniPathway" id="UPA00048">
    <property type="reaction ID" value="UER00073"/>
</dbReference>
<dbReference type="InterPro" id="IPR050571">
    <property type="entry name" value="Class-IV_PLP-Dep_Aminotrnsfr"/>
</dbReference>
<dbReference type="Gene3D" id="3.30.470.10">
    <property type="match status" value="1"/>
</dbReference>
<comment type="cofactor">
    <cofactor evidence="1 16">
        <name>pyridoxal 5'-phosphate</name>
        <dbReference type="ChEBI" id="CHEBI:597326"/>
    </cofactor>
</comment>
<keyword evidence="11 17" id="KW-0100">Branched-chain amino acid biosynthesis</keyword>
<evidence type="ECO:0000256" key="10">
    <source>
        <dbReference type="ARBA" id="ARBA00022898"/>
    </source>
</evidence>
<keyword evidence="8 17" id="KW-0028">Amino-acid biosynthesis</keyword>
<dbReference type="EC" id="2.6.1.42" evidence="17"/>
<comment type="pathway">
    <text evidence="5 17">Amino-acid biosynthesis; L-leucine biosynthesis; L-leucine from 3-methyl-2-oxobutanoate: step 4/4.</text>
</comment>
<dbReference type="GO" id="GO:0009099">
    <property type="term" value="P:L-valine biosynthetic process"/>
    <property type="evidence" value="ECO:0007669"/>
    <property type="project" value="UniProtKB-UniPathway"/>
</dbReference>
<dbReference type="GO" id="GO:0009098">
    <property type="term" value="P:L-leucine biosynthetic process"/>
    <property type="evidence" value="ECO:0007669"/>
    <property type="project" value="UniProtKB-UniPathway"/>
</dbReference>
<evidence type="ECO:0000256" key="14">
    <source>
        <dbReference type="ARBA" id="ARBA00049229"/>
    </source>
</evidence>
<evidence type="ECO:0000256" key="3">
    <source>
        <dbReference type="ARBA" id="ARBA00004824"/>
    </source>
</evidence>
<dbReference type="PANTHER" id="PTHR42743">
    <property type="entry name" value="AMINO-ACID AMINOTRANSFERASE"/>
    <property type="match status" value="1"/>
</dbReference>
<dbReference type="GO" id="GO:0006532">
    <property type="term" value="P:aspartate biosynthetic process"/>
    <property type="evidence" value="ECO:0007669"/>
    <property type="project" value="TreeGrafter"/>
</dbReference>
<dbReference type="PANTHER" id="PTHR42743:SF11">
    <property type="entry name" value="AMINODEOXYCHORISMATE LYASE"/>
    <property type="match status" value="1"/>
</dbReference>
<dbReference type="AlphaFoldDB" id="A0A849BKD5"/>
<dbReference type="EMBL" id="JABEMD010000037">
    <property type="protein sequence ID" value="NNH12987.1"/>
    <property type="molecule type" value="Genomic_DNA"/>
</dbReference>
<proteinExistence type="inferred from homology"/>
<dbReference type="GO" id="GO:0009097">
    <property type="term" value="P:isoleucine biosynthetic process"/>
    <property type="evidence" value="ECO:0007669"/>
    <property type="project" value="UniProtKB-UniPathway"/>
</dbReference>
<gene>
    <name evidence="17" type="primary">ilvE</name>
    <name evidence="18" type="ORF">HLB16_19165</name>
</gene>
<comment type="catalytic activity">
    <reaction evidence="12 17">
        <text>L-valine + 2-oxoglutarate = 3-methyl-2-oxobutanoate + L-glutamate</text>
        <dbReference type="Rhea" id="RHEA:24813"/>
        <dbReference type="ChEBI" id="CHEBI:11851"/>
        <dbReference type="ChEBI" id="CHEBI:16810"/>
        <dbReference type="ChEBI" id="CHEBI:29985"/>
        <dbReference type="ChEBI" id="CHEBI:57762"/>
        <dbReference type="EC" id="2.6.1.42"/>
    </reaction>
</comment>
<dbReference type="InterPro" id="IPR033939">
    <property type="entry name" value="BCAT_family"/>
</dbReference>
<dbReference type="Proteomes" id="UP000542973">
    <property type="component" value="Unassembled WGS sequence"/>
</dbReference>
<evidence type="ECO:0000313" key="19">
    <source>
        <dbReference type="Proteomes" id="UP000542973"/>
    </source>
</evidence>
<reference evidence="18 19" key="1">
    <citation type="submission" date="2020-05" db="EMBL/GenBank/DDBJ databases">
        <title>MicrobeNet Type strains.</title>
        <authorList>
            <person name="Nicholson A.C."/>
        </authorList>
    </citation>
    <scope>NUCLEOTIDE SEQUENCE [LARGE SCALE GENOMIC DNA]</scope>
    <source>
        <strain evidence="18 19">ATCC 700815</strain>
    </source>
</reference>
<dbReference type="FunFam" id="3.20.10.10:FF:000001">
    <property type="entry name" value="Branched-chain-amino-acid aminotransferase"/>
    <property type="match status" value="1"/>
</dbReference>
<organism evidence="18 19">
    <name type="scientific">Cupriavidus gilardii</name>
    <dbReference type="NCBI Taxonomy" id="82541"/>
    <lineage>
        <taxon>Bacteria</taxon>
        <taxon>Pseudomonadati</taxon>
        <taxon>Pseudomonadota</taxon>
        <taxon>Betaproteobacteria</taxon>
        <taxon>Burkholderiales</taxon>
        <taxon>Burkholderiaceae</taxon>
        <taxon>Cupriavidus</taxon>
    </lineage>
</organism>
<evidence type="ECO:0000256" key="6">
    <source>
        <dbReference type="ARBA" id="ARBA00009320"/>
    </source>
</evidence>
<comment type="catalytic activity">
    <reaction evidence="14 17">
        <text>L-leucine + 2-oxoglutarate = 4-methyl-2-oxopentanoate + L-glutamate</text>
        <dbReference type="Rhea" id="RHEA:18321"/>
        <dbReference type="ChEBI" id="CHEBI:16810"/>
        <dbReference type="ChEBI" id="CHEBI:17865"/>
        <dbReference type="ChEBI" id="CHEBI:29985"/>
        <dbReference type="ChEBI" id="CHEBI:57427"/>
        <dbReference type="EC" id="2.6.1.42"/>
    </reaction>
</comment>
<evidence type="ECO:0000256" key="17">
    <source>
        <dbReference type="RuleBase" id="RU364094"/>
    </source>
</evidence>
<dbReference type="Gene3D" id="3.20.10.10">
    <property type="entry name" value="D-amino Acid Aminotransferase, subunit A, domain 2"/>
    <property type="match status" value="1"/>
</dbReference>
<dbReference type="NCBIfam" id="TIGR01122">
    <property type="entry name" value="ilvE_I"/>
    <property type="match status" value="1"/>
</dbReference>
<evidence type="ECO:0000256" key="12">
    <source>
        <dbReference type="ARBA" id="ARBA00048212"/>
    </source>
</evidence>
<name>A0A849BKD5_9BURK</name>
<evidence type="ECO:0000256" key="7">
    <source>
        <dbReference type="ARBA" id="ARBA00022576"/>
    </source>
</evidence>
<evidence type="ECO:0000256" key="2">
    <source>
        <dbReference type="ARBA" id="ARBA00003109"/>
    </source>
</evidence>
<dbReference type="UniPathway" id="UPA00047">
    <property type="reaction ID" value="UER00058"/>
</dbReference>
<dbReference type="InterPro" id="IPR043132">
    <property type="entry name" value="BCAT-like_C"/>
</dbReference>
<dbReference type="NCBIfam" id="NF005146">
    <property type="entry name" value="PRK06606.1"/>
    <property type="match status" value="1"/>
</dbReference>
<keyword evidence="10 16" id="KW-0663">Pyridoxal phosphate</keyword>
<evidence type="ECO:0000256" key="16">
    <source>
        <dbReference type="RuleBase" id="RU004516"/>
    </source>
</evidence>
<comment type="caution">
    <text evidence="18">The sequence shown here is derived from an EMBL/GenBank/DDBJ whole genome shotgun (WGS) entry which is preliminary data.</text>
</comment>
<dbReference type="CDD" id="cd01557">
    <property type="entry name" value="BCAT_beta_family"/>
    <property type="match status" value="1"/>
</dbReference>
<dbReference type="InterPro" id="IPR005785">
    <property type="entry name" value="B_amino_transI"/>
</dbReference>
<evidence type="ECO:0000256" key="15">
    <source>
        <dbReference type="RuleBase" id="RU004106"/>
    </source>
</evidence>
<dbReference type="InterPro" id="IPR001544">
    <property type="entry name" value="Aminotrans_IV"/>
</dbReference>
<evidence type="ECO:0000313" key="18">
    <source>
        <dbReference type="EMBL" id="NNH12987.1"/>
    </source>
</evidence>
<comment type="pathway">
    <text evidence="4 17">Amino-acid biosynthesis; L-valine biosynthesis; L-valine from pyruvate: step 4/4.</text>
</comment>
<dbReference type="UniPathway" id="UPA00049">
    <property type="reaction ID" value="UER00062"/>
</dbReference>
<dbReference type="GO" id="GO:0004084">
    <property type="term" value="F:branched-chain-amino-acid transaminase activity"/>
    <property type="evidence" value="ECO:0007669"/>
    <property type="project" value="UniProtKB-EC"/>
</dbReference>
<dbReference type="InterPro" id="IPR036038">
    <property type="entry name" value="Aminotransferase-like"/>
</dbReference>
<dbReference type="SUPFAM" id="SSF56752">
    <property type="entry name" value="D-aminoacid aminotransferase-like PLP-dependent enzymes"/>
    <property type="match status" value="1"/>
</dbReference>
<comment type="similarity">
    <text evidence="6 15">Belongs to the class-IV pyridoxal-phosphate-dependent aminotransferase family.</text>
</comment>
<evidence type="ECO:0000256" key="13">
    <source>
        <dbReference type="ARBA" id="ARBA00048798"/>
    </source>
</evidence>
<evidence type="ECO:0000256" key="4">
    <source>
        <dbReference type="ARBA" id="ARBA00004931"/>
    </source>
</evidence>
<accession>A0A849BKD5</accession>
<evidence type="ECO:0000256" key="11">
    <source>
        <dbReference type="ARBA" id="ARBA00023304"/>
    </source>
</evidence>
<evidence type="ECO:0000256" key="1">
    <source>
        <dbReference type="ARBA" id="ARBA00001933"/>
    </source>
</evidence>
<dbReference type="RefSeq" id="WP_053822354.1">
    <property type="nucleotide sequence ID" value="NZ_BAAAEB010000026.1"/>
</dbReference>
<evidence type="ECO:0000256" key="9">
    <source>
        <dbReference type="ARBA" id="ARBA00022679"/>
    </source>
</evidence>
<dbReference type="Pfam" id="PF01063">
    <property type="entry name" value="Aminotran_4"/>
    <property type="match status" value="1"/>
</dbReference>
<dbReference type="InterPro" id="IPR018300">
    <property type="entry name" value="Aminotrans_IV_CS"/>
</dbReference>
<evidence type="ECO:0000256" key="5">
    <source>
        <dbReference type="ARBA" id="ARBA00005072"/>
    </source>
</evidence>
<dbReference type="PROSITE" id="PS00770">
    <property type="entry name" value="AA_TRANSFER_CLASS_4"/>
    <property type="match status" value="1"/>
</dbReference>
<protein>
    <recommendedName>
        <fullName evidence="17">Branched-chain-amino-acid aminotransferase</fullName>
        <shortName evidence="17">BCAT</shortName>
        <ecNumber evidence="17">2.6.1.42</ecNumber>
    </recommendedName>
</protein>